<feature type="domain" description="DUF4142" evidence="3">
    <location>
        <begin position="103"/>
        <end position="243"/>
    </location>
</feature>
<dbReference type="PANTHER" id="PTHR38593:SF1">
    <property type="entry name" value="BLR2558 PROTEIN"/>
    <property type="match status" value="1"/>
</dbReference>
<keyword evidence="5" id="KW-1185">Reference proteome</keyword>
<evidence type="ECO:0000256" key="1">
    <source>
        <dbReference type="SAM" id="MobiDB-lite"/>
    </source>
</evidence>
<evidence type="ECO:0000259" key="3">
    <source>
        <dbReference type="Pfam" id="PF13628"/>
    </source>
</evidence>
<evidence type="ECO:0000313" key="4">
    <source>
        <dbReference type="EMBL" id="WXA95288.1"/>
    </source>
</evidence>
<evidence type="ECO:0000313" key="5">
    <source>
        <dbReference type="Proteomes" id="UP001379533"/>
    </source>
</evidence>
<feature type="region of interest" description="Disordered" evidence="1">
    <location>
        <begin position="27"/>
        <end position="104"/>
    </location>
</feature>
<dbReference type="InterPro" id="IPR025419">
    <property type="entry name" value="DUF4142"/>
</dbReference>
<dbReference type="EMBL" id="CP089982">
    <property type="protein sequence ID" value="WXA95288.1"/>
    <property type="molecule type" value="Genomic_DNA"/>
</dbReference>
<dbReference type="Pfam" id="PF13628">
    <property type="entry name" value="DUF4142"/>
    <property type="match status" value="1"/>
</dbReference>
<protein>
    <submittedName>
        <fullName evidence="4">DUF4142 domain-containing protein</fullName>
    </submittedName>
</protein>
<name>A0ABZ2KD85_9BACT</name>
<reference evidence="4 5" key="1">
    <citation type="submission" date="2021-12" db="EMBL/GenBank/DDBJ databases">
        <title>Discovery of the Pendulisporaceae a myxobacterial family with distinct sporulation behavior and unique specialized metabolism.</title>
        <authorList>
            <person name="Garcia R."/>
            <person name="Popoff A."/>
            <person name="Bader C.D."/>
            <person name="Loehr J."/>
            <person name="Walesch S."/>
            <person name="Walt C."/>
            <person name="Boldt J."/>
            <person name="Bunk B."/>
            <person name="Haeckl F.J.F.P.J."/>
            <person name="Gunesch A.P."/>
            <person name="Birkelbach J."/>
            <person name="Nuebel U."/>
            <person name="Pietschmann T."/>
            <person name="Bach T."/>
            <person name="Mueller R."/>
        </authorList>
    </citation>
    <scope>NUCLEOTIDE SEQUENCE [LARGE SCALE GENOMIC DNA]</scope>
    <source>
        <strain evidence="4 5">MSr12523</strain>
    </source>
</reference>
<feature type="compositionally biased region" description="Low complexity" evidence="1">
    <location>
        <begin position="28"/>
        <end position="51"/>
    </location>
</feature>
<feature type="signal peptide" evidence="2">
    <location>
        <begin position="1"/>
        <end position="23"/>
    </location>
</feature>
<dbReference type="RefSeq" id="WP_394845895.1">
    <property type="nucleotide sequence ID" value="NZ_CP089982.1"/>
</dbReference>
<dbReference type="PANTHER" id="PTHR38593">
    <property type="entry name" value="BLR2558 PROTEIN"/>
    <property type="match status" value="1"/>
</dbReference>
<sequence>MRSVRRIFMHIAIVGGAFLPALACGGSEPRPAQPTQTTAEPATAASAMTPSNPNTSTQAPNMPGANPGSMGGDSTGVGTGSTGTAADMNARSGTSSTSRDALTDDQILQVTHVANMGEVEQGKIAQQKAKDPRVKRFAAMMVKDHSDADMKGTELASRTSLSPSESSTSTMLKSDSDASVQRLKQGTGDFDRAYIDAQVNAHRTVLDTIDNKLLPNAKNSELRSMLQTVRAKVEGHLKQAQDIQSSLGSK</sequence>
<feature type="region of interest" description="Disordered" evidence="1">
    <location>
        <begin position="149"/>
        <end position="180"/>
    </location>
</feature>
<feature type="chain" id="PRO_5046960682" evidence="2">
    <location>
        <begin position="24"/>
        <end position="250"/>
    </location>
</feature>
<organism evidence="4 5">
    <name type="scientific">Pendulispora brunnea</name>
    <dbReference type="NCBI Taxonomy" id="2905690"/>
    <lineage>
        <taxon>Bacteria</taxon>
        <taxon>Pseudomonadati</taxon>
        <taxon>Myxococcota</taxon>
        <taxon>Myxococcia</taxon>
        <taxon>Myxococcales</taxon>
        <taxon>Sorangiineae</taxon>
        <taxon>Pendulisporaceae</taxon>
        <taxon>Pendulispora</taxon>
    </lineage>
</organism>
<feature type="compositionally biased region" description="Polar residues" evidence="1">
    <location>
        <begin position="91"/>
        <end position="100"/>
    </location>
</feature>
<keyword evidence="2" id="KW-0732">Signal</keyword>
<dbReference type="Proteomes" id="UP001379533">
    <property type="component" value="Chromosome"/>
</dbReference>
<feature type="compositionally biased region" description="Gly residues" evidence="1">
    <location>
        <begin position="69"/>
        <end position="81"/>
    </location>
</feature>
<feature type="compositionally biased region" description="Low complexity" evidence="1">
    <location>
        <begin position="155"/>
        <end position="173"/>
    </location>
</feature>
<dbReference type="InterPro" id="IPR012347">
    <property type="entry name" value="Ferritin-like"/>
</dbReference>
<evidence type="ECO:0000256" key="2">
    <source>
        <dbReference type="SAM" id="SignalP"/>
    </source>
</evidence>
<accession>A0ABZ2KD85</accession>
<gene>
    <name evidence="4" type="ORF">LZC95_00340</name>
</gene>
<dbReference type="Gene3D" id="1.20.1260.10">
    <property type="match status" value="1"/>
</dbReference>
<proteinExistence type="predicted"/>